<dbReference type="GO" id="GO:0009251">
    <property type="term" value="P:glucan catabolic process"/>
    <property type="evidence" value="ECO:0007669"/>
    <property type="project" value="TreeGrafter"/>
</dbReference>
<evidence type="ECO:0000256" key="6">
    <source>
        <dbReference type="ARBA" id="ARBA00023295"/>
    </source>
</evidence>
<dbReference type="InterPro" id="IPR051915">
    <property type="entry name" value="Cellulose_Degrad_GH3"/>
</dbReference>
<feature type="domain" description="Fibronectin type III-like" evidence="7">
    <location>
        <begin position="640"/>
        <end position="709"/>
    </location>
</feature>
<dbReference type="PRINTS" id="PR00133">
    <property type="entry name" value="GLHYDRLASE3"/>
</dbReference>
<keyword evidence="4" id="KW-0732">Signal</keyword>
<comment type="catalytic activity">
    <reaction evidence="1">
        <text>Hydrolysis of terminal, non-reducing beta-D-glucosyl residues with release of beta-D-glucose.</text>
        <dbReference type="EC" id="3.2.1.21"/>
    </reaction>
</comment>
<dbReference type="InterPro" id="IPR036881">
    <property type="entry name" value="Glyco_hydro_3_C_sf"/>
</dbReference>
<organism evidence="8 9">
    <name type="scientific">Stenotrophomonas maltophilia</name>
    <name type="common">Pseudomonas maltophilia</name>
    <name type="synonym">Xanthomonas maltophilia</name>
    <dbReference type="NCBI Taxonomy" id="40324"/>
    <lineage>
        <taxon>Bacteria</taxon>
        <taxon>Pseudomonadati</taxon>
        <taxon>Pseudomonadota</taxon>
        <taxon>Gammaproteobacteria</taxon>
        <taxon>Lysobacterales</taxon>
        <taxon>Lysobacteraceae</taxon>
        <taxon>Stenotrophomonas</taxon>
        <taxon>Stenotrophomonas maltophilia group</taxon>
    </lineage>
</organism>
<dbReference type="InterPro" id="IPR026891">
    <property type="entry name" value="Fn3-like"/>
</dbReference>
<evidence type="ECO:0000256" key="1">
    <source>
        <dbReference type="ARBA" id="ARBA00000448"/>
    </source>
</evidence>
<sequence>MTSRIDALMAQMTIEEKVGQLNVTADMVRPFVPDINPVANEQNAGQVLELIRQGKVGALFNGRGRQGAVALQRVAVEESRLGIPLILAADVIHGMGTVFPIPLGETATFEPDLARRTARATAVEATAAAIHWTFAPAIDVTRDQRWSRGAEGTGEDTLLACRFGAARVQGFQGDDLRREDALLATAKHYVAYGACLAGLDYNTVDIAPQTLQDVHLPPFKAAVDAGVGSIMTAFNDINGVPVSANKPLLTDLLRGAWRFDGVTISDYTSEMELVAHGYAEDMRDAVLKAFMAGLDLSLQSGLYLQHLPSLVRDGRVPMWRLDQAVRRMLELKERTGLLDNPYRSLEMDDVSDACLARHEELARESARRSIVMLKNAGDVLPLPRTGQRIALIGPFARDRDNIEGCWTLFGEADRYVSLEDGLRTALGEAAQLEIVDGCGMEDAIDGGLALAVQAAQRADVVILAVGEPQRYSGEAQSRIEIVLPAVQQQLADAVAAAGTPVVALVRNGRALALQGGVRDADAVLITWFLGSQTGHAIADVLFGDYSPSGRLPVSFPHASGQQPYYYNHPRTGRPELPEMKEFKTRWREIPHEALYPFGHGLTYGKVEYGPTRVDAAVLRRGESVRVSARVRNLGQRTVEEVVQVYIHDRVASRVRPVRELKGFDKVTLAGGASLDVAFLLNESMLEFTGVDGIRRAEAGVFDVWIAPSCTSGEAVQVTLA</sequence>
<dbReference type="AlphaFoldDB" id="A0A246HTE7"/>
<dbReference type="OrthoDB" id="9781691at2"/>
<reference evidence="8 9" key="1">
    <citation type="submission" date="2017-06" db="EMBL/GenBank/DDBJ databases">
        <authorList>
            <person name="Kim H.J."/>
            <person name="Triplett B.A."/>
        </authorList>
    </citation>
    <scope>NUCLEOTIDE SEQUENCE [LARGE SCALE GENOMIC DNA]</scope>
    <source>
        <strain evidence="8 9">13146</strain>
    </source>
</reference>
<dbReference type="SMART" id="SM01217">
    <property type="entry name" value="Fn3_like"/>
    <property type="match status" value="1"/>
</dbReference>
<dbReference type="InterPro" id="IPR013783">
    <property type="entry name" value="Ig-like_fold"/>
</dbReference>
<comment type="similarity">
    <text evidence="2">Belongs to the glycosyl hydrolase 3 family.</text>
</comment>
<dbReference type="InterPro" id="IPR002772">
    <property type="entry name" value="Glyco_hydro_3_C"/>
</dbReference>
<evidence type="ECO:0000259" key="7">
    <source>
        <dbReference type="SMART" id="SM01217"/>
    </source>
</evidence>
<evidence type="ECO:0000313" key="8">
    <source>
        <dbReference type="EMBL" id="OWQ57305.1"/>
    </source>
</evidence>
<dbReference type="InterPro" id="IPR017853">
    <property type="entry name" value="GH"/>
</dbReference>
<evidence type="ECO:0000256" key="3">
    <source>
        <dbReference type="ARBA" id="ARBA00012744"/>
    </source>
</evidence>
<comment type="caution">
    <text evidence="8">The sequence shown here is derived from an EMBL/GenBank/DDBJ whole genome shotgun (WGS) entry which is preliminary data.</text>
</comment>
<dbReference type="InterPro" id="IPR036962">
    <property type="entry name" value="Glyco_hydro_3_N_sf"/>
</dbReference>
<dbReference type="PANTHER" id="PTHR30620:SF16">
    <property type="entry name" value="LYSOSOMAL BETA GLUCOSIDASE"/>
    <property type="match status" value="1"/>
</dbReference>
<evidence type="ECO:0000256" key="4">
    <source>
        <dbReference type="ARBA" id="ARBA00022729"/>
    </source>
</evidence>
<dbReference type="PANTHER" id="PTHR30620">
    <property type="entry name" value="PERIPLASMIC BETA-GLUCOSIDASE-RELATED"/>
    <property type="match status" value="1"/>
</dbReference>
<dbReference type="Proteomes" id="UP000198157">
    <property type="component" value="Unassembled WGS sequence"/>
</dbReference>
<dbReference type="FunFam" id="3.20.20.300:FF:000005">
    <property type="entry name" value="Periplasmic beta-glucosidase"/>
    <property type="match status" value="1"/>
</dbReference>
<dbReference type="EC" id="3.2.1.21" evidence="3"/>
<dbReference type="Pfam" id="PF14310">
    <property type="entry name" value="Fn3-like"/>
    <property type="match status" value="1"/>
</dbReference>
<gene>
    <name evidence="8" type="ORF">CEE60_00425</name>
</gene>
<dbReference type="Pfam" id="PF01915">
    <property type="entry name" value="Glyco_hydro_3_C"/>
    <property type="match status" value="1"/>
</dbReference>
<keyword evidence="6" id="KW-0326">Glycosidase</keyword>
<evidence type="ECO:0000256" key="5">
    <source>
        <dbReference type="ARBA" id="ARBA00022801"/>
    </source>
</evidence>
<dbReference type="Gene3D" id="2.60.40.10">
    <property type="entry name" value="Immunoglobulins"/>
    <property type="match status" value="1"/>
</dbReference>
<accession>A0A246HTE7</accession>
<dbReference type="Gene3D" id="3.40.50.1700">
    <property type="entry name" value="Glycoside hydrolase family 3 C-terminal domain"/>
    <property type="match status" value="1"/>
</dbReference>
<evidence type="ECO:0000313" key="9">
    <source>
        <dbReference type="Proteomes" id="UP000198157"/>
    </source>
</evidence>
<protein>
    <recommendedName>
        <fullName evidence="3">beta-glucosidase</fullName>
        <ecNumber evidence="3">3.2.1.21</ecNumber>
    </recommendedName>
</protein>
<dbReference type="Gene3D" id="3.20.20.300">
    <property type="entry name" value="Glycoside hydrolase, family 3, N-terminal domain"/>
    <property type="match status" value="1"/>
</dbReference>
<dbReference type="SUPFAM" id="SSF51445">
    <property type="entry name" value="(Trans)glycosidases"/>
    <property type="match status" value="1"/>
</dbReference>
<dbReference type="InterPro" id="IPR001764">
    <property type="entry name" value="Glyco_hydro_3_N"/>
</dbReference>
<proteinExistence type="inferred from homology"/>
<keyword evidence="5" id="KW-0378">Hydrolase</keyword>
<dbReference type="GO" id="GO:0008422">
    <property type="term" value="F:beta-glucosidase activity"/>
    <property type="evidence" value="ECO:0007669"/>
    <property type="project" value="UniProtKB-EC"/>
</dbReference>
<dbReference type="SUPFAM" id="SSF52279">
    <property type="entry name" value="Beta-D-glucan exohydrolase, C-terminal domain"/>
    <property type="match status" value="1"/>
</dbReference>
<dbReference type="EMBL" id="NIVS01000002">
    <property type="protein sequence ID" value="OWQ57305.1"/>
    <property type="molecule type" value="Genomic_DNA"/>
</dbReference>
<name>A0A246HTE7_STEMA</name>
<evidence type="ECO:0000256" key="2">
    <source>
        <dbReference type="ARBA" id="ARBA00005336"/>
    </source>
</evidence>
<dbReference type="Pfam" id="PF00933">
    <property type="entry name" value="Glyco_hydro_3"/>
    <property type="match status" value="1"/>
</dbReference>